<dbReference type="GO" id="GO:0005524">
    <property type="term" value="F:ATP binding"/>
    <property type="evidence" value="ECO:0007669"/>
    <property type="project" value="UniProtKB-KW"/>
</dbReference>
<reference evidence="3 4" key="1">
    <citation type="submission" date="2020-02" db="EMBL/GenBank/DDBJ databases">
        <title>Acidophilic actinobacteria isolated from forest soil.</title>
        <authorList>
            <person name="Golinska P."/>
        </authorList>
    </citation>
    <scope>NUCLEOTIDE SEQUENCE [LARGE SCALE GENOMIC DNA]</scope>
    <source>
        <strain evidence="3 4">NL8</strain>
    </source>
</reference>
<keyword evidence="4" id="KW-1185">Reference proteome</keyword>
<feature type="domain" description="Histidine kinase/HSP90-like ATPase" evidence="2">
    <location>
        <begin position="26"/>
        <end position="133"/>
    </location>
</feature>
<dbReference type="InterPro" id="IPR036890">
    <property type="entry name" value="HATPase_C_sf"/>
</dbReference>
<protein>
    <submittedName>
        <fullName evidence="3">ATP-binding protein</fullName>
    </submittedName>
</protein>
<dbReference type="Proteomes" id="UP000730482">
    <property type="component" value="Unassembled WGS sequence"/>
</dbReference>
<dbReference type="PANTHER" id="PTHR35526:SF3">
    <property type="entry name" value="ANTI-SIGMA-F FACTOR RSBW"/>
    <property type="match status" value="1"/>
</dbReference>
<organism evidence="3 4">
    <name type="scientific">Catenulispora pinistramenti</name>
    <dbReference type="NCBI Taxonomy" id="2705254"/>
    <lineage>
        <taxon>Bacteria</taxon>
        <taxon>Bacillati</taxon>
        <taxon>Actinomycetota</taxon>
        <taxon>Actinomycetes</taxon>
        <taxon>Catenulisporales</taxon>
        <taxon>Catenulisporaceae</taxon>
        <taxon>Catenulispora</taxon>
    </lineage>
</organism>
<evidence type="ECO:0000259" key="2">
    <source>
        <dbReference type="Pfam" id="PF13581"/>
    </source>
</evidence>
<dbReference type="InterPro" id="IPR050267">
    <property type="entry name" value="Anti-sigma-factor_SerPK"/>
</dbReference>
<dbReference type="Gene3D" id="3.30.565.10">
    <property type="entry name" value="Histidine kinase-like ATPase, C-terminal domain"/>
    <property type="match status" value="1"/>
</dbReference>
<gene>
    <name evidence="3" type="ORF">KGQ19_46165</name>
</gene>
<dbReference type="EMBL" id="JAAFYZ010000344">
    <property type="protein sequence ID" value="MBS2554264.1"/>
    <property type="molecule type" value="Genomic_DNA"/>
</dbReference>
<comment type="caution">
    <text evidence="3">The sequence shown here is derived from an EMBL/GenBank/DDBJ whole genome shotgun (WGS) entry which is preliminary data.</text>
</comment>
<keyword evidence="1" id="KW-0723">Serine/threonine-protein kinase</keyword>
<dbReference type="Pfam" id="PF13581">
    <property type="entry name" value="HATPase_c_2"/>
    <property type="match status" value="1"/>
</dbReference>
<proteinExistence type="predicted"/>
<dbReference type="InterPro" id="IPR003594">
    <property type="entry name" value="HATPase_dom"/>
</dbReference>
<evidence type="ECO:0000313" key="3">
    <source>
        <dbReference type="EMBL" id="MBS2554264.1"/>
    </source>
</evidence>
<keyword evidence="3" id="KW-0547">Nucleotide-binding</keyword>
<evidence type="ECO:0000256" key="1">
    <source>
        <dbReference type="ARBA" id="ARBA00022527"/>
    </source>
</evidence>
<sequence length="144" mass="15710">MAQRIDMTRADRPMPPGAASVVLTVPAHRDYITIVRSAVAQLGAGFGFTIEEIGNLRLAVDEACNLLVGYRSADPAPNDLQCRAQVHGDLLRVTVIASAEAAEPPDTEGFGWNILTALVDTLAWEQDRDTVRVELEKRRGTRDL</sequence>
<keyword evidence="3" id="KW-0067">ATP-binding</keyword>
<keyword evidence="1" id="KW-0808">Transferase</keyword>
<dbReference type="RefSeq" id="WP_212021563.1">
    <property type="nucleotide sequence ID" value="NZ_JAAFYZ010000344.1"/>
</dbReference>
<dbReference type="PANTHER" id="PTHR35526">
    <property type="entry name" value="ANTI-SIGMA-F FACTOR RSBW-RELATED"/>
    <property type="match status" value="1"/>
</dbReference>
<keyword evidence="1" id="KW-0418">Kinase</keyword>
<evidence type="ECO:0000313" key="4">
    <source>
        <dbReference type="Proteomes" id="UP000730482"/>
    </source>
</evidence>
<name>A0ABS5L804_9ACTN</name>
<accession>A0ABS5L804</accession>